<comment type="caution">
    <text evidence="1">The sequence shown here is derived from an EMBL/GenBank/DDBJ whole genome shotgun (WGS) entry which is preliminary data.</text>
</comment>
<evidence type="ECO:0000313" key="1">
    <source>
        <dbReference type="EMBL" id="MDC8829718.1"/>
    </source>
</evidence>
<sequence>MTNFIERIGFERKVLKLVNSNIQNTQLTGLTQAALETWKHNHKVSGKVFNLLYELSTVLKTINQRSGEIFNSTYQENSLKCEQLFSELKQALGG</sequence>
<accession>A0ABT5L1P2</accession>
<organism evidence="1 2">
    <name type="scientific">Alteromonas gilva</name>
    <dbReference type="NCBI Taxonomy" id="2987522"/>
    <lineage>
        <taxon>Bacteria</taxon>
        <taxon>Pseudomonadati</taxon>
        <taxon>Pseudomonadota</taxon>
        <taxon>Gammaproteobacteria</taxon>
        <taxon>Alteromonadales</taxon>
        <taxon>Alteromonadaceae</taxon>
        <taxon>Alteromonas/Salinimonas group</taxon>
        <taxon>Alteromonas</taxon>
    </lineage>
</organism>
<dbReference type="EMBL" id="JAQQXP010000001">
    <property type="protein sequence ID" value="MDC8829718.1"/>
    <property type="molecule type" value="Genomic_DNA"/>
</dbReference>
<evidence type="ECO:0000313" key="2">
    <source>
        <dbReference type="Proteomes" id="UP001218788"/>
    </source>
</evidence>
<dbReference type="Proteomes" id="UP001218788">
    <property type="component" value="Unassembled WGS sequence"/>
</dbReference>
<keyword evidence="2" id="KW-1185">Reference proteome</keyword>
<proteinExistence type="predicted"/>
<reference evidence="1 2" key="1">
    <citation type="submission" date="2022-10" db="EMBL/GenBank/DDBJ databases">
        <title>Alteromonas sp. chi3 Genome sequencing.</title>
        <authorList>
            <person name="Park S."/>
        </authorList>
    </citation>
    <scope>NUCLEOTIDE SEQUENCE [LARGE SCALE GENOMIC DNA]</scope>
    <source>
        <strain evidence="2">chi3</strain>
    </source>
</reference>
<gene>
    <name evidence="1" type="ORF">OIK42_02970</name>
</gene>
<dbReference type="RefSeq" id="WP_273638251.1">
    <property type="nucleotide sequence ID" value="NZ_JAQQXP010000001.1"/>
</dbReference>
<protein>
    <submittedName>
        <fullName evidence="1">Uncharacterized protein</fullName>
    </submittedName>
</protein>
<name>A0ABT5L1P2_9ALTE</name>